<feature type="domain" description="Type I restriction modification DNA specificity" evidence="4">
    <location>
        <begin position="40"/>
        <end position="177"/>
    </location>
</feature>
<evidence type="ECO:0000256" key="3">
    <source>
        <dbReference type="ARBA" id="ARBA00023125"/>
    </source>
</evidence>
<evidence type="ECO:0000256" key="1">
    <source>
        <dbReference type="ARBA" id="ARBA00010923"/>
    </source>
</evidence>
<dbReference type="OrthoDB" id="9811611at2"/>
<feature type="domain" description="Type I restriction modification DNA specificity" evidence="4">
    <location>
        <begin position="207"/>
        <end position="377"/>
    </location>
</feature>
<reference evidence="5 6" key="1">
    <citation type="journal article" date="2003" name="Proc. Natl. Acad. Sci. U.S.A.">
        <title>Complete genome sequence of the marine planctomycete Pirellula sp. strain 1.</title>
        <authorList>
            <person name="Gloeckner F.O."/>
            <person name="Kube M."/>
            <person name="Bauer M."/>
            <person name="Teeling H."/>
            <person name="Lombardot T."/>
            <person name="Ludwig W."/>
            <person name="Gade D."/>
            <person name="Beck A."/>
            <person name="Borzym K."/>
            <person name="Heitmann K."/>
            <person name="Rabus R."/>
            <person name="Schlesner H."/>
            <person name="Amann R."/>
            <person name="Reinhardt R."/>
        </authorList>
    </citation>
    <scope>NUCLEOTIDE SEQUENCE [LARGE SCALE GENOMIC DNA]</scope>
    <source>
        <strain evidence="6">DSM 10527 / NCIMB 13988 / SH1</strain>
    </source>
</reference>
<dbReference type="EnsemblBacteria" id="CAD79219">
    <property type="protein sequence ID" value="CAD79219"/>
    <property type="gene ID" value="RB11619"/>
</dbReference>
<evidence type="ECO:0000313" key="5">
    <source>
        <dbReference type="EMBL" id="CAD79219.1"/>
    </source>
</evidence>
<dbReference type="CDD" id="cd17293">
    <property type="entry name" value="RMtype1_S_Ppo21ORF8840P_TRD1-CR1_like"/>
    <property type="match status" value="1"/>
</dbReference>
<evidence type="ECO:0000259" key="4">
    <source>
        <dbReference type="Pfam" id="PF01420"/>
    </source>
</evidence>
<accession>Q7UE33</accession>
<evidence type="ECO:0000256" key="2">
    <source>
        <dbReference type="ARBA" id="ARBA00022747"/>
    </source>
</evidence>
<dbReference type="Proteomes" id="UP000001025">
    <property type="component" value="Chromosome"/>
</dbReference>
<dbReference type="GO" id="GO:0009307">
    <property type="term" value="P:DNA restriction-modification system"/>
    <property type="evidence" value="ECO:0007669"/>
    <property type="project" value="UniProtKB-KW"/>
</dbReference>
<gene>
    <name evidence="5" type="ordered locus">RB11619</name>
</gene>
<dbReference type="InterPro" id="IPR000055">
    <property type="entry name" value="Restrct_endonuc_typeI_TRD"/>
</dbReference>
<dbReference type="PANTHER" id="PTHR30408:SF12">
    <property type="entry name" value="TYPE I RESTRICTION ENZYME MJAVIII SPECIFICITY SUBUNIT"/>
    <property type="match status" value="1"/>
</dbReference>
<dbReference type="STRING" id="243090.RB11619"/>
<dbReference type="Pfam" id="PF01420">
    <property type="entry name" value="Methylase_S"/>
    <property type="match status" value="2"/>
</dbReference>
<sequence length="393" mass="43510">MKSHETPAGWSLTKLSEICDPNAPIMYGILQPGPVILDGVPYVRPSEIDPDRIRLEDIKRTTPEIAERYRRSTLQTEDLLITIVGTLGRIAVVPPELNGANITQSSARIRLNRKTANLRYIRQLLRSPIAIRQYDFHRLGTGVPRLNIHHVRDLQIPLPPLSEQKRIAEILDRAEALRAKRRAALALLDELTQSIFLDMFGDPVSNPKGWPVESLSDLGKITTGGTPSSKKEGMFGGTVPFVTPGDLESDELPKRTLSDHGASEAKTVPAGATFVCCIGATIGKMGQASVRSAFNQQLNAIEWSNSVNDDFGLGVLRFFKKLIATWGASTTLPILKKSSFEKIEIPVPPIESQAIYADRKSEIEQLRSLHRNSLSELDQLFASLQHRAFRGEL</sequence>
<dbReference type="SUPFAM" id="SSF116734">
    <property type="entry name" value="DNA methylase specificity domain"/>
    <property type="match status" value="2"/>
</dbReference>
<dbReference type="AlphaFoldDB" id="Q7UE33"/>
<evidence type="ECO:0000313" key="6">
    <source>
        <dbReference type="Proteomes" id="UP000001025"/>
    </source>
</evidence>
<dbReference type="InterPro" id="IPR052021">
    <property type="entry name" value="Type-I_RS_S_subunit"/>
</dbReference>
<dbReference type="InterPro" id="IPR044946">
    <property type="entry name" value="Restrct_endonuc_typeI_TRD_sf"/>
</dbReference>
<comment type="similarity">
    <text evidence="1">Belongs to the type-I restriction system S methylase family.</text>
</comment>
<dbReference type="eggNOG" id="COG0732">
    <property type="taxonomic scope" value="Bacteria"/>
</dbReference>
<dbReference type="RefSeq" id="WP_011123347.1">
    <property type="nucleotide sequence ID" value="NC_005027.1"/>
</dbReference>
<dbReference type="KEGG" id="rba:RB11619"/>
<proteinExistence type="inferred from homology"/>
<dbReference type="EMBL" id="BX294153">
    <property type="protein sequence ID" value="CAD79219.1"/>
    <property type="molecule type" value="Genomic_DNA"/>
</dbReference>
<name>Q7UE33_RHOBA</name>
<dbReference type="InParanoid" id="Q7UE33"/>
<protein>
    <submittedName>
        <fullName evidence="5">Type I restriction modification enzyme, S subunit</fullName>
    </submittedName>
</protein>
<dbReference type="PATRIC" id="fig|243090.15.peg.5625"/>
<keyword evidence="6" id="KW-1185">Reference proteome</keyword>
<keyword evidence="3" id="KW-0238">DNA-binding</keyword>
<dbReference type="HOGENOM" id="CLU_021095_10_1_0"/>
<dbReference type="PANTHER" id="PTHR30408">
    <property type="entry name" value="TYPE-1 RESTRICTION ENZYME ECOKI SPECIFICITY PROTEIN"/>
    <property type="match status" value="1"/>
</dbReference>
<dbReference type="Gene3D" id="3.90.220.20">
    <property type="entry name" value="DNA methylase specificity domains"/>
    <property type="match status" value="2"/>
</dbReference>
<organism evidence="5 6">
    <name type="scientific">Rhodopirellula baltica (strain DSM 10527 / NCIMB 13988 / SH1)</name>
    <dbReference type="NCBI Taxonomy" id="243090"/>
    <lineage>
        <taxon>Bacteria</taxon>
        <taxon>Pseudomonadati</taxon>
        <taxon>Planctomycetota</taxon>
        <taxon>Planctomycetia</taxon>
        <taxon>Pirellulales</taxon>
        <taxon>Pirellulaceae</taxon>
        <taxon>Rhodopirellula</taxon>
    </lineage>
</organism>
<dbReference type="GO" id="GO:0003677">
    <property type="term" value="F:DNA binding"/>
    <property type="evidence" value="ECO:0007669"/>
    <property type="project" value="UniProtKB-KW"/>
</dbReference>
<dbReference type="CDD" id="cd17256">
    <property type="entry name" value="RMtype1_S_EcoJA65PI-TRD1-CR1_like"/>
    <property type="match status" value="1"/>
</dbReference>
<keyword evidence="2" id="KW-0680">Restriction system</keyword>
<dbReference type="REBASE" id="7217">
    <property type="entry name" value="S.RbaORF11618P"/>
</dbReference>